<evidence type="ECO:0000256" key="1">
    <source>
        <dbReference type="ARBA" id="ARBA00008056"/>
    </source>
</evidence>
<reference evidence="9" key="1">
    <citation type="submission" date="2020-05" db="EMBL/GenBank/DDBJ databases">
        <title>WGS assembly of Panicum virgatum.</title>
        <authorList>
            <person name="Lovell J.T."/>
            <person name="Jenkins J."/>
            <person name="Shu S."/>
            <person name="Juenger T.E."/>
            <person name="Schmutz J."/>
        </authorList>
    </citation>
    <scope>NUCLEOTIDE SEQUENCE</scope>
    <source>
        <strain evidence="9">AP13</strain>
    </source>
</reference>
<dbReference type="FunFam" id="2.60.120.330:FF:000017">
    <property type="entry name" value="2-oxoglutarate-dependent dioxygenase DAO"/>
    <property type="match status" value="1"/>
</dbReference>
<dbReference type="PANTHER" id="PTHR47990">
    <property type="entry name" value="2-OXOGLUTARATE (2OG) AND FE(II)-DEPENDENT OXYGENASE SUPERFAMILY PROTEIN-RELATED"/>
    <property type="match status" value="1"/>
</dbReference>
<evidence type="ECO:0000313" key="9">
    <source>
        <dbReference type="EMBL" id="KAG2579434.1"/>
    </source>
</evidence>
<evidence type="ECO:0000256" key="6">
    <source>
        <dbReference type="ARBA" id="ARBA00076740"/>
    </source>
</evidence>
<evidence type="ECO:0000256" key="4">
    <source>
        <dbReference type="ARBA" id="ARBA00054658"/>
    </source>
</evidence>
<name>A0A8T0R1M4_PANVG</name>
<evidence type="ECO:0000256" key="3">
    <source>
        <dbReference type="ARBA" id="ARBA00022964"/>
    </source>
</evidence>
<dbReference type="AlphaFoldDB" id="A0A8T0R1M4"/>
<evidence type="ECO:0000256" key="7">
    <source>
        <dbReference type="RuleBase" id="RU003682"/>
    </source>
</evidence>
<keyword evidence="2 7" id="KW-0479">Metal-binding</keyword>
<comment type="caution">
    <text evidence="9">The sequence shown here is derived from an EMBL/GenBank/DDBJ whole genome shotgun (WGS) entry which is preliminary data.</text>
</comment>
<gene>
    <name evidence="9" type="ORF">PVAP13_6NG280500</name>
</gene>
<accession>A0A8T0R1M4</accession>
<organism evidence="9 10">
    <name type="scientific">Panicum virgatum</name>
    <name type="common">Blackwell switchgrass</name>
    <dbReference type="NCBI Taxonomy" id="38727"/>
    <lineage>
        <taxon>Eukaryota</taxon>
        <taxon>Viridiplantae</taxon>
        <taxon>Streptophyta</taxon>
        <taxon>Embryophyta</taxon>
        <taxon>Tracheophyta</taxon>
        <taxon>Spermatophyta</taxon>
        <taxon>Magnoliopsida</taxon>
        <taxon>Liliopsida</taxon>
        <taxon>Poales</taxon>
        <taxon>Poaceae</taxon>
        <taxon>PACMAD clade</taxon>
        <taxon>Panicoideae</taxon>
        <taxon>Panicodae</taxon>
        <taxon>Paniceae</taxon>
        <taxon>Panicinae</taxon>
        <taxon>Panicum</taxon>
        <taxon>Panicum sect. Hiantes</taxon>
    </lineage>
</organism>
<dbReference type="InterPro" id="IPR050231">
    <property type="entry name" value="Iron_ascorbate_oxido_reductase"/>
</dbReference>
<dbReference type="GO" id="GO:0046872">
    <property type="term" value="F:metal ion binding"/>
    <property type="evidence" value="ECO:0007669"/>
    <property type="project" value="UniProtKB-KW"/>
</dbReference>
<dbReference type="Gene3D" id="2.60.120.330">
    <property type="entry name" value="B-lactam Antibiotic, Isopenicillin N Synthase, Chain"/>
    <property type="match status" value="1"/>
</dbReference>
<dbReference type="GO" id="GO:0051213">
    <property type="term" value="F:dioxygenase activity"/>
    <property type="evidence" value="ECO:0007669"/>
    <property type="project" value="UniProtKB-KW"/>
</dbReference>
<comment type="similarity">
    <text evidence="1 7">Belongs to the iron/ascorbate-dependent oxidoreductase family.</text>
</comment>
<evidence type="ECO:0000256" key="5">
    <source>
        <dbReference type="ARBA" id="ARBA00074102"/>
    </source>
</evidence>
<evidence type="ECO:0000313" key="10">
    <source>
        <dbReference type="Proteomes" id="UP000823388"/>
    </source>
</evidence>
<keyword evidence="10" id="KW-1185">Reference proteome</keyword>
<dbReference type="Pfam" id="PF03171">
    <property type="entry name" value="2OG-FeII_Oxy"/>
    <property type="match status" value="1"/>
</dbReference>
<evidence type="ECO:0000256" key="2">
    <source>
        <dbReference type="ARBA" id="ARBA00022723"/>
    </source>
</evidence>
<evidence type="ECO:0000259" key="8">
    <source>
        <dbReference type="PROSITE" id="PS51471"/>
    </source>
</evidence>
<dbReference type="InterPro" id="IPR044861">
    <property type="entry name" value="IPNS-like_FE2OG_OXY"/>
</dbReference>
<dbReference type="InterPro" id="IPR005123">
    <property type="entry name" value="Oxoglu/Fe-dep_dioxygenase_dom"/>
</dbReference>
<keyword evidence="7" id="KW-0408">Iron</keyword>
<proteinExistence type="inferred from homology"/>
<dbReference type="PROSITE" id="PS51471">
    <property type="entry name" value="FE2OG_OXY"/>
    <property type="match status" value="1"/>
</dbReference>
<dbReference type="Proteomes" id="UP000823388">
    <property type="component" value="Chromosome 6N"/>
</dbReference>
<sequence length="326" mass="34791">MASANDAELRRHGIRRVDLRGVKPGSRGWEEARAAVAASMEALGAVLVVHDALGPDLRRALFGRAVPEFFALPPDVKRGLVSGPINGYIGPRPYAPTYESVRAWETTNGGGVRNVGDLLWPHGRNPSFCDTVSTFATNMLGIQKRVGAMILEGLGVGQGSVVSHLDSLNYSVRVSRYGASEAAAATGYGKLMASHRDCTVLSVVVQHDVEGLELQAKDGSWLAVAPEPDTVAVIAGELLAVVTNGRVPACVHRVSAPGGRERLSAQFVSTPKDGHTVRPLDELVDGHHPPLYNPCDFDGYVHFRFVGDGRKLSDPLEAFCGVAKDE</sequence>
<feature type="domain" description="Fe2OG dioxygenase" evidence="8">
    <location>
        <begin position="168"/>
        <end position="271"/>
    </location>
</feature>
<dbReference type="SUPFAM" id="SSF51197">
    <property type="entry name" value="Clavaminate synthase-like"/>
    <property type="match status" value="1"/>
</dbReference>
<protein>
    <recommendedName>
        <fullName evidence="5">2-oxoglutarate-dependent dioxygenase DAO</fullName>
    </recommendedName>
    <alternativeName>
        <fullName evidence="6">Protein DIOXYGENASE FOR AUXIN OXIDATION</fullName>
    </alternativeName>
</protein>
<keyword evidence="3" id="KW-0223">Dioxygenase</keyword>
<keyword evidence="7" id="KW-0560">Oxidoreductase</keyword>
<comment type="function">
    <text evidence="4">2-oxoglutarate-dependent dioxygenase essential for auxin catabolism and maintenance of auxin homeostasis in reproductive organs. Catalyzes the irreversible oxidation of indole-3-acetic acid (IAA) to the biologically inactive 2-oxoindole-3-acetic acid (OxIAA).</text>
</comment>
<dbReference type="InterPro" id="IPR027443">
    <property type="entry name" value="IPNS-like_sf"/>
</dbReference>
<dbReference type="EMBL" id="CM029048">
    <property type="protein sequence ID" value="KAG2579434.1"/>
    <property type="molecule type" value="Genomic_DNA"/>
</dbReference>